<feature type="non-terminal residue" evidence="8">
    <location>
        <position position="318"/>
    </location>
</feature>
<keyword evidence="2" id="KW-0805">Transcription regulation</keyword>
<accession>A0A7J8UZB5</accession>
<dbReference type="SUPFAM" id="SSF47459">
    <property type="entry name" value="HLH, helix-loop-helix DNA-binding domain"/>
    <property type="match status" value="1"/>
</dbReference>
<comment type="subcellular location">
    <subcellularLocation>
        <location evidence="1">Nucleus</location>
    </subcellularLocation>
</comment>
<dbReference type="InterPro" id="IPR011598">
    <property type="entry name" value="bHLH_dom"/>
</dbReference>
<keyword evidence="4" id="KW-0804">Transcription</keyword>
<dbReference type="SMART" id="SM00353">
    <property type="entry name" value="HLH"/>
    <property type="match status" value="1"/>
</dbReference>
<reference evidence="8 9" key="1">
    <citation type="journal article" date="2019" name="Genome Biol. Evol.">
        <title>Insights into the evolution of the New World diploid cottons (Gossypium, subgenus Houzingenia) based on genome sequencing.</title>
        <authorList>
            <person name="Grover C.E."/>
            <person name="Arick M.A. 2nd"/>
            <person name="Thrash A."/>
            <person name="Conover J.L."/>
            <person name="Sanders W.S."/>
            <person name="Peterson D.G."/>
            <person name="Frelichowski J.E."/>
            <person name="Scheffler J.A."/>
            <person name="Scheffler B.E."/>
            <person name="Wendel J.F."/>
        </authorList>
    </citation>
    <scope>NUCLEOTIDE SEQUENCE [LARGE SCALE GENOMIC DNA]</scope>
    <source>
        <strain evidence="8">57</strain>
        <tissue evidence="8">Leaf</tissue>
    </source>
</reference>
<keyword evidence="3" id="KW-0238">DNA-binding</keyword>
<dbReference type="FunFam" id="4.10.280.10:FF:000004">
    <property type="entry name" value="Basic helix-loop-helix transcription factor"/>
    <property type="match status" value="1"/>
</dbReference>
<dbReference type="Pfam" id="PF00010">
    <property type="entry name" value="HLH"/>
    <property type="match status" value="1"/>
</dbReference>
<feature type="domain" description="BHLH" evidence="7">
    <location>
        <begin position="173"/>
        <end position="222"/>
    </location>
</feature>
<proteinExistence type="predicted"/>
<dbReference type="GO" id="GO:0003677">
    <property type="term" value="F:DNA binding"/>
    <property type="evidence" value="ECO:0007669"/>
    <property type="project" value="UniProtKB-KW"/>
</dbReference>
<organism evidence="8 9">
    <name type="scientific">Gossypium klotzschianum</name>
    <dbReference type="NCBI Taxonomy" id="34286"/>
    <lineage>
        <taxon>Eukaryota</taxon>
        <taxon>Viridiplantae</taxon>
        <taxon>Streptophyta</taxon>
        <taxon>Embryophyta</taxon>
        <taxon>Tracheophyta</taxon>
        <taxon>Spermatophyta</taxon>
        <taxon>Magnoliopsida</taxon>
        <taxon>eudicotyledons</taxon>
        <taxon>Gunneridae</taxon>
        <taxon>Pentapetalae</taxon>
        <taxon>rosids</taxon>
        <taxon>malvids</taxon>
        <taxon>Malvales</taxon>
        <taxon>Malvaceae</taxon>
        <taxon>Malvoideae</taxon>
        <taxon>Gossypium</taxon>
    </lineage>
</organism>
<evidence type="ECO:0000256" key="1">
    <source>
        <dbReference type="ARBA" id="ARBA00004123"/>
    </source>
</evidence>
<dbReference type="InterPro" id="IPR031066">
    <property type="entry name" value="bHLH_ALC-like_plant"/>
</dbReference>
<dbReference type="InterPro" id="IPR036638">
    <property type="entry name" value="HLH_DNA-bd_sf"/>
</dbReference>
<evidence type="ECO:0000313" key="9">
    <source>
        <dbReference type="Proteomes" id="UP000593573"/>
    </source>
</evidence>
<dbReference type="PANTHER" id="PTHR45855">
    <property type="entry name" value="TRANSCRIPTION FACTOR PIF1-RELATED"/>
    <property type="match status" value="1"/>
</dbReference>
<comment type="caution">
    <text evidence="8">The sequence shown here is derived from an EMBL/GenBank/DDBJ whole genome shotgun (WGS) entry which is preliminary data.</text>
</comment>
<dbReference type="EMBL" id="JABFAB010000008">
    <property type="protein sequence ID" value="MBA0655652.1"/>
    <property type="molecule type" value="Genomic_DNA"/>
</dbReference>
<dbReference type="AlphaFoldDB" id="A0A7J8UZB5"/>
<dbReference type="Proteomes" id="UP000593573">
    <property type="component" value="Unassembled WGS sequence"/>
</dbReference>
<dbReference type="Gene3D" id="4.10.280.10">
    <property type="entry name" value="Helix-loop-helix DNA-binding domain"/>
    <property type="match status" value="1"/>
</dbReference>
<feature type="compositionally biased region" description="Basic and acidic residues" evidence="6">
    <location>
        <begin position="173"/>
        <end position="185"/>
    </location>
</feature>
<evidence type="ECO:0000313" key="8">
    <source>
        <dbReference type="EMBL" id="MBA0655652.1"/>
    </source>
</evidence>
<dbReference type="InterPro" id="IPR047265">
    <property type="entry name" value="PIF1-like_bHLH"/>
</dbReference>
<dbReference type="CDD" id="cd11445">
    <property type="entry name" value="bHLH_AtPIF_like"/>
    <property type="match status" value="1"/>
</dbReference>
<protein>
    <recommendedName>
        <fullName evidence="7">BHLH domain-containing protein</fullName>
    </recommendedName>
</protein>
<dbReference type="GO" id="GO:0005634">
    <property type="term" value="C:nucleus"/>
    <property type="evidence" value="ECO:0007669"/>
    <property type="project" value="UniProtKB-SubCell"/>
</dbReference>
<keyword evidence="9" id="KW-1185">Reference proteome</keyword>
<evidence type="ECO:0000256" key="3">
    <source>
        <dbReference type="ARBA" id="ARBA00023125"/>
    </source>
</evidence>
<evidence type="ECO:0000256" key="6">
    <source>
        <dbReference type="SAM" id="MobiDB-lite"/>
    </source>
</evidence>
<dbReference type="PANTHER" id="PTHR45855:SF73">
    <property type="entry name" value="TRANSCRIPTION FACTOR SPATULA"/>
    <property type="match status" value="1"/>
</dbReference>
<evidence type="ECO:0000256" key="4">
    <source>
        <dbReference type="ARBA" id="ARBA00023163"/>
    </source>
</evidence>
<keyword evidence="5" id="KW-0539">Nucleus</keyword>
<sequence>RKGKGQKKTVTEPHEKKKYFKLLREKTKLKRGDDNINLNMFHYKKDNKCDSNYIPELVYICNLLHQILVHSSSFSSASGMAYFGGLTENPRRFSRSEAPPGGGAVKKGMIDYSERQSGGSGNMIRAAGENGTTDDQDCESEFEICPRQEGLEALVDEAPPKSAPSRSSSKRNRAAEVHNLSEKRRRSRINEKMKALQNLVPNANKTDKASMLDEVIEYLKHLQLQVRILSMRNGLSMHPMCLAGVPQPVQFSQTRIDTNASFTVPATQETQAQMVFDIPNQCSSSNPELVLDLPNMISSNTSVGLEFWNQSRPMDHFR</sequence>
<gene>
    <name evidence="8" type="ORF">Goklo_008111</name>
</gene>
<evidence type="ECO:0000256" key="5">
    <source>
        <dbReference type="ARBA" id="ARBA00023242"/>
    </source>
</evidence>
<name>A0A7J8UZB5_9ROSI</name>
<feature type="region of interest" description="Disordered" evidence="6">
    <location>
        <begin position="153"/>
        <end position="185"/>
    </location>
</feature>
<dbReference type="GO" id="GO:0046983">
    <property type="term" value="F:protein dimerization activity"/>
    <property type="evidence" value="ECO:0007669"/>
    <property type="project" value="InterPro"/>
</dbReference>
<evidence type="ECO:0000256" key="2">
    <source>
        <dbReference type="ARBA" id="ARBA00023015"/>
    </source>
</evidence>
<feature type="region of interest" description="Disordered" evidence="6">
    <location>
        <begin position="93"/>
        <end position="137"/>
    </location>
</feature>
<dbReference type="OrthoDB" id="690068at2759"/>
<dbReference type="PROSITE" id="PS50888">
    <property type="entry name" value="BHLH"/>
    <property type="match status" value="1"/>
</dbReference>
<evidence type="ECO:0000259" key="7">
    <source>
        <dbReference type="PROSITE" id="PS50888"/>
    </source>
</evidence>